<dbReference type="PANTHER" id="PTHR13132:SF29">
    <property type="entry name" value="ALPHA-(1,6)-FUCOSYLTRANSFERASE"/>
    <property type="match status" value="1"/>
</dbReference>
<evidence type="ECO:0000256" key="3">
    <source>
        <dbReference type="PROSITE-ProRule" id="PRU00992"/>
    </source>
</evidence>
<comment type="caution">
    <text evidence="5">The sequence shown here is derived from an EMBL/GenBank/DDBJ whole genome shotgun (WGS) entry which is preliminary data.</text>
</comment>
<dbReference type="PANTHER" id="PTHR13132">
    <property type="entry name" value="ALPHA- 1,6 -FUCOSYLTRANSFERASE"/>
    <property type="match status" value="1"/>
</dbReference>
<organism evidence="5 6">
    <name type="scientific">Paragonimus westermani</name>
    <dbReference type="NCBI Taxonomy" id="34504"/>
    <lineage>
        <taxon>Eukaryota</taxon>
        <taxon>Metazoa</taxon>
        <taxon>Spiralia</taxon>
        <taxon>Lophotrochozoa</taxon>
        <taxon>Platyhelminthes</taxon>
        <taxon>Trematoda</taxon>
        <taxon>Digenea</taxon>
        <taxon>Plagiorchiida</taxon>
        <taxon>Troglotremata</taxon>
        <taxon>Troglotrematidae</taxon>
        <taxon>Paragonimus</taxon>
    </lineage>
</organism>
<evidence type="ECO:0000259" key="4">
    <source>
        <dbReference type="PROSITE" id="PS51659"/>
    </source>
</evidence>
<protein>
    <submittedName>
        <fullName evidence="5">Glycoprotein 6-alpha-L-fucosyltransferase</fullName>
    </submittedName>
</protein>
<dbReference type="GO" id="GO:0006487">
    <property type="term" value="P:protein N-linked glycosylation"/>
    <property type="evidence" value="ECO:0007669"/>
    <property type="project" value="TreeGrafter"/>
</dbReference>
<evidence type="ECO:0000256" key="2">
    <source>
        <dbReference type="ARBA" id="ARBA00022679"/>
    </source>
</evidence>
<name>A0A5J4N923_9TREM</name>
<evidence type="ECO:0000313" key="5">
    <source>
        <dbReference type="EMBL" id="KAA3671848.1"/>
    </source>
</evidence>
<feature type="domain" description="GT23" evidence="4">
    <location>
        <begin position="122"/>
        <end position="345"/>
    </location>
</feature>
<proteinExistence type="inferred from homology"/>
<accession>A0A5J4N923</accession>
<keyword evidence="6" id="KW-1185">Reference proteome</keyword>
<dbReference type="InterPro" id="IPR045573">
    <property type="entry name" value="Fut8_N_cat"/>
</dbReference>
<dbReference type="GO" id="GO:0046921">
    <property type="term" value="F:alpha-(1-&gt;6)-fucosyltransferase activity"/>
    <property type="evidence" value="ECO:0007669"/>
    <property type="project" value="TreeGrafter"/>
</dbReference>
<dbReference type="Gene3D" id="3.40.50.11350">
    <property type="match status" value="1"/>
</dbReference>
<gene>
    <name evidence="5" type="ORF">DEA37_0001161</name>
</gene>
<keyword evidence="1 3" id="KW-0328">Glycosyltransferase</keyword>
<dbReference type="Pfam" id="PF19745">
    <property type="entry name" value="FUT8_N_cat"/>
    <property type="match status" value="1"/>
</dbReference>
<comment type="similarity">
    <text evidence="3">Belongs to the glycosyltransferase 23 family.</text>
</comment>
<dbReference type="EMBL" id="QNGE01005707">
    <property type="protein sequence ID" value="KAA3671848.1"/>
    <property type="molecule type" value="Genomic_DNA"/>
</dbReference>
<dbReference type="AlphaFoldDB" id="A0A5J4N923"/>
<sequence>MSFFTIPLNTLKVQSSHELLRRRAIHFAREIRNAASGQLRIINETLRQSGAQKSSKEVDNLLNKVDTLNEWLEEMTLHLQVDLEGLGRVNGMAESRRSELDQLARRVWHRIDKLQNPSDCSKAKFLMVGLTRPCAFGCNVHHLAYCFQMAYVSGRTLVFDNVKTAYDSWWKANFLPLSKTCNQLNITDSENIPLFDGTNETSTIRVTLCDYIGSMSNSVKSLPPAIPRDLASNLERLHEVPFIWYIGHLTAYLMRPTLAFEQLLNSTLEAYKLVGVNRNPVVGVHVRRTDKINNEAAFYPLHEYITHVERRFQFWQSQRQLLWKTDVSLLLTNYTIRCIPFVCVS</sequence>
<dbReference type="Proteomes" id="UP000324629">
    <property type="component" value="Unassembled WGS sequence"/>
</dbReference>
<evidence type="ECO:0000313" key="6">
    <source>
        <dbReference type="Proteomes" id="UP000324629"/>
    </source>
</evidence>
<keyword evidence="2 3" id="KW-0808">Transferase</keyword>
<dbReference type="PROSITE" id="PS51659">
    <property type="entry name" value="GT23"/>
    <property type="match status" value="1"/>
</dbReference>
<dbReference type="InterPro" id="IPR027350">
    <property type="entry name" value="GT23_dom"/>
</dbReference>
<feature type="region of interest" description="Important for donor substrate binding" evidence="3">
    <location>
        <begin position="287"/>
        <end position="288"/>
    </location>
</feature>
<evidence type="ECO:0000256" key="1">
    <source>
        <dbReference type="ARBA" id="ARBA00022676"/>
    </source>
</evidence>
<reference evidence="5 6" key="1">
    <citation type="journal article" date="2019" name="Gigascience">
        <title>Whole-genome sequence of the oriental lung fluke Paragonimus westermani.</title>
        <authorList>
            <person name="Oey H."/>
            <person name="Zakrzewski M."/>
            <person name="Narain K."/>
            <person name="Devi K.R."/>
            <person name="Agatsuma T."/>
            <person name="Nawaratna S."/>
            <person name="Gobert G.N."/>
            <person name="Jones M.K."/>
            <person name="Ragan M.A."/>
            <person name="McManus D.P."/>
            <person name="Krause L."/>
        </authorList>
    </citation>
    <scope>NUCLEOTIDE SEQUENCE [LARGE SCALE GENOMIC DNA]</scope>
    <source>
        <strain evidence="5 6">IND2009</strain>
    </source>
</reference>